<dbReference type="GO" id="GO:0030170">
    <property type="term" value="F:pyridoxal phosphate binding"/>
    <property type="evidence" value="ECO:0007669"/>
    <property type="project" value="InterPro"/>
</dbReference>
<dbReference type="InterPro" id="IPR005303">
    <property type="entry name" value="MOCOS_middle"/>
</dbReference>
<organism evidence="2 3">
    <name type="scientific">Cyanidium caldarium</name>
    <name type="common">Red alga</name>
    <dbReference type="NCBI Taxonomy" id="2771"/>
    <lineage>
        <taxon>Eukaryota</taxon>
        <taxon>Rhodophyta</taxon>
        <taxon>Bangiophyceae</taxon>
        <taxon>Cyanidiales</taxon>
        <taxon>Cyanidiaceae</taxon>
        <taxon>Cyanidium</taxon>
    </lineage>
</organism>
<dbReference type="SUPFAM" id="SSF50800">
    <property type="entry name" value="PK beta-barrel domain-like"/>
    <property type="match status" value="1"/>
</dbReference>
<comment type="caution">
    <text evidence="2">The sequence shown here is derived from an EMBL/GenBank/DDBJ whole genome shotgun (WGS) entry which is preliminary data.</text>
</comment>
<keyword evidence="3" id="KW-1185">Reference proteome</keyword>
<accession>A0AAV9IRF2</accession>
<proteinExistence type="predicted"/>
<dbReference type="PANTHER" id="PTHR14237:SF19">
    <property type="entry name" value="MITOCHONDRIAL AMIDOXIME REDUCING COMPONENT 1"/>
    <property type="match status" value="1"/>
</dbReference>
<evidence type="ECO:0000259" key="1">
    <source>
        <dbReference type="PROSITE" id="PS51340"/>
    </source>
</evidence>
<dbReference type="InterPro" id="IPR011037">
    <property type="entry name" value="Pyrv_Knase-like_insert_dom_sf"/>
</dbReference>
<evidence type="ECO:0000313" key="2">
    <source>
        <dbReference type="EMBL" id="KAK4534724.1"/>
    </source>
</evidence>
<gene>
    <name evidence="2" type="ORF">CDCA_CDCA02G0749</name>
</gene>
<dbReference type="Pfam" id="PF03473">
    <property type="entry name" value="MOSC"/>
    <property type="match status" value="1"/>
</dbReference>
<name>A0AAV9IRF2_CYACA</name>
<dbReference type="EMBL" id="JANCYW010000002">
    <property type="protein sequence ID" value="KAK4534724.1"/>
    <property type="molecule type" value="Genomic_DNA"/>
</dbReference>
<dbReference type="SUPFAM" id="SSF141673">
    <property type="entry name" value="MOSC N-terminal domain-like"/>
    <property type="match status" value="1"/>
</dbReference>
<dbReference type="PANTHER" id="PTHR14237">
    <property type="entry name" value="MOLYBDOPTERIN COFACTOR SULFURASE MOSC"/>
    <property type="match status" value="1"/>
</dbReference>
<dbReference type="Pfam" id="PF03476">
    <property type="entry name" value="MOSC_N"/>
    <property type="match status" value="1"/>
</dbReference>
<dbReference type="Proteomes" id="UP001301350">
    <property type="component" value="Unassembled WGS sequence"/>
</dbReference>
<dbReference type="InterPro" id="IPR005302">
    <property type="entry name" value="MoCF_Sase_C"/>
</dbReference>
<dbReference type="PROSITE" id="PS51340">
    <property type="entry name" value="MOSC"/>
    <property type="match status" value="1"/>
</dbReference>
<reference evidence="2 3" key="1">
    <citation type="submission" date="2022-07" db="EMBL/GenBank/DDBJ databases">
        <title>Genome-wide signatures of adaptation to extreme environments.</title>
        <authorList>
            <person name="Cho C.H."/>
            <person name="Yoon H.S."/>
        </authorList>
    </citation>
    <scope>NUCLEOTIDE SEQUENCE [LARGE SCALE GENOMIC DNA]</scope>
    <source>
        <strain evidence="2 3">DBV 063 E5</strain>
    </source>
</reference>
<dbReference type="GO" id="GO:0030151">
    <property type="term" value="F:molybdenum ion binding"/>
    <property type="evidence" value="ECO:0007669"/>
    <property type="project" value="InterPro"/>
</dbReference>
<protein>
    <recommendedName>
        <fullName evidence="1">MOSC domain-containing protein</fullName>
    </recommendedName>
</protein>
<evidence type="ECO:0000313" key="3">
    <source>
        <dbReference type="Proteomes" id="UP001301350"/>
    </source>
</evidence>
<dbReference type="AlphaFoldDB" id="A0AAV9IRF2"/>
<feature type="domain" description="MOSC" evidence="1">
    <location>
        <begin position="161"/>
        <end position="328"/>
    </location>
</feature>
<sequence>MHPAKPNTFRALVTGLNIYPVKSCRGVSLEEWTLAATGLQYDRAFVIGVSSGESSGSQDSPQVRFLSQRQWPHLVHVIPEVDAEKRVVRLRSDWNPALPPLELVPEGAVPDGREPIWLRIWSDTVRAVDVGGGEWLQQAMDMTDWDASRRLSVYRMASDWERVVEAQRKWIPPEADSIVAFADGYPFLLTSQASLAELNRRLLANGRDEPLPMDRFRPNIVVDDLQAAGRTDASRADPPLQPFEEDRWQRVRIGDKVVLRIAKPCARCRITTTNQFTGEVDEVHREPLQTLATFRKSSLGVLFGQNFIHEEPRQIGRRIRVGDLVEVMEWRE</sequence>
<dbReference type="GO" id="GO:0003824">
    <property type="term" value="F:catalytic activity"/>
    <property type="evidence" value="ECO:0007669"/>
    <property type="project" value="InterPro"/>
</dbReference>